<dbReference type="InterPro" id="IPR002036">
    <property type="entry name" value="YbeY"/>
</dbReference>
<dbReference type="AlphaFoldDB" id="A0A520MNE7"/>
<keyword evidence="7 8" id="KW-0862">Zinc</keyword>
<evidence type="ECO:0000313" key="10">
    <source>
        <dbReference type="Proteomes" id="UP000315782"/>
    </source>
</evidence>
<dbReference type="GO" id="GO:0008270">
    <property type="term" value="F:zinc ion binding"/>
    <property type="evidence" value="ECO:0007669"/>
    <property type="project" value="UniProtKB-UniRule"/>
</dbReference>
<reference evidence="9 10" key="1">
    <citation type="submission" date="2019-02" db="EMBL/GenBank/DDBJ databases">
        <title>Prokaryotic population dynamics and viral predation in marine succession experiment using metagenomics: the confinement effect.</title>
        <authorList>
            <person name="Haro-Moreno J.M."/>
            <person name="Rodriguez-Valera F."/>
            <person name="Lopez-Perez M."/>
        </authorList>
    </citation>
    <scope>NUCLEOTIDE SEQUENCE [LARGE SCALE GENOMIC DNA]</scope>
    <source>
        <strain evidence="9">MED-G163</strain>
    </source>
</reference>
<keyword evidence="3 8" id="KW-0540">Nuclease</keyword>
<proteinExistence type="inferred from homology"/>
<comment type="caution">
    <text evidence="9">The sequence shown here is derived from an EMBL/GenBank/DDBJ whole genome shotgun (WGS) entry which is preliminary data.</text>
</comment>
<keyword evidence="6 8" id="KW-0378">Hydrolase</keyword>
<protein>
    <recommendedName>
        <fullName evidence="8">Endoribonuclease YbeY</fullName>
        <ecNumber evidence="8">3.1.-.-</ecNumber>
    </recommendedName>
</protein>
<dbReference type="SUPFAM" id="SSF55486">
    <property type="entry name" value="Metalloproteases ('zincins'), catalytic domain"/>
    <property type="match status" value="1"/>
</dbReference>
<keyword evidence="8" id="KW-0963">Cytoplasm</keyword>
<dbReference type="PANTHER" id="PTHR46986">
    <property type="entry name" value="ENDORIBONUCLEASE YBEY, CHLOROPLASTIC"/>
    <property type="match status" value="1"/>
</dbReference>
<dbReference type="GO" id="GO:0004222">
    <property type="term" value="F:metalloendopeptidase activity"/>
    <property type="evidence" value="ECO:0007669"/>
    <property type="project" value="InterPro"/>
</dbReference>
<dbReference type="Pfam" id="PF02130">
    <property type="entry name" value="YbeY"/>
    <property type="match status" value="1"/>
</dbReference>
<gene>
    <name evidence="8 9" type="primary">ybeY</name>
    <name evidence="9" type="ORF">EVA96_00860</name>
</gene>
<evidence type="ECO:0000256" key="5">
    <source>
        <dbReference type="ARBA" id="ARBA00022759"/>
    </source>
</evidence>
<dbReference type="EC" id="3.1.-.-" evidence="8"/>
<comment type="cofactor">
    <cofactor evidence="8">
        <name>Zn(2+)</name>
        <dbReference type="ChEBI" id="CHEBI:29105"/>
    </cofactor>
    <text evidence="8">Binds 1 zinc ion.</text>
</comment>
<dbReference type="GO" id="GO:0004521">
    <property type="term" value="F:RNA endonuclease activity"/>
    <property type="evidence" value="ECO:0007669"/>
    <property type="project" value="UniProtKB-UniRule"/>
</dbReference>
<name>A0A520MNE7_9GAMM</name>
<dbReference type="GO" id="GO:0006364">
    <property type="term" value="P:rRNA processing"/>
    <property type="evidence" value="ECO:0007669"/>
    <property type="project" value="UniProtKB-UniRule"/>
</dbReference>
<evidence type="ECO:0000256" key="3">
    <source>
        <dbReference type="ARBA" id="ARBA00022722"/>
    </source>
</evidence>
<dbReference type="GO" id="GO:0005737">
    <property type="term" value="C:cytoplasm"/>
    <property type="evidence" value="ECO:0007669"/>
    <property type="project" value="UniProtKB-SubCell"/>
</dbReference>
<comment type="similarity">
    <text evidence="1 8">Belongs to the endoribonuclease YbeY family.</text>
</comment>
<dbReference type="EMBL" id="SHBI01000002">
    <property type="protein sequence ID" value="RZO22730.1"/>
    <property type="molecule type" value="Genomic_DNA"/>
</dbReference>
<dbReference type="InterPro" id="IPR023091">
    <property type="entry name" value="MetalPrtase_cat_dom_sf_prd"/>
</dbReference>
<dbReference type="HAMAP" id="MF_00009">
    <property type="entry name" value="Endoribonucl_YbeY"/>
    <property type="match status" value="1"/>
</dbReference>
<keyword evidence="2 8" id="KW-0690">Ribosome biogenesis</keyword>
<evidence type="ECO:0000256" key="1">
    <source>
        <dbReference type="ARBA" id="ARBA00010875"/>
    </source>
</evidence>
<keyword evidence="5 8" id="KW-0255">Endonuclease</keyword>
<evidence type="ECO:0000256" key="7">
    <source>
        <dbReference type="ARBA" id="ARBA00022833"/>
    </source>
</evidence>
<organism evidence="9 10">
    <name type="scientific">SAR86 cluster bacterium</name>
    <dbReference type="NCBI Taxonomy" id="2030880"/>
    <lineage>
        <taxon>Bacteria</taxon>
        <taxon>Pseudomonadati</taxon>
        <taxon>Pseudomonadota</taxon>
        <taxon>Gammaproteobacteria</taxon>
        <taxon>SAR86 cluster</taxon>
    </lineage>
</organism>
<feature type="binding site" evidence="8">
    <location>
        <position position="116"/>
    </location>
    <ligand>
        <name>Zn(2+)</name>
        <dbReference type="ChEBI" id="CHEBI:29105"/>
        <note>catalytic</note>
    </ligand>
</feature>
<evidence type="ECO:0000256" key="4">
    <source>
        <dbReference type="ARBA" id="ARBA00022723"/>
    </source>
</evidence>
<dbReference type="PROSITE" id="PS01306">
    <property type="entry name" value="UPF0054"/>
    <property type="match status" value="1"/>
</dbReference>
<dbReference type="Gene3D" id="3.40.390.30">
    <property type="entry name" value="Metalloproteases ('zincins'), catalytic domain"/>
    <property type="match status" value="1"/>
</dbReference>
<evidence type="ECO:0000256" key="2">
    <source>
        <dbReference type="ARBA" id="ARBA00022517"/>
    </source>
</evidence>
<keyword evidence="8" id="KW-0698">rRNA processing</keyword>
<dbReference type="InterPro" id="IPR020549">
    <property type="entry name" value="YbeY_CS"/>
</dbReference>
<comment type="subcellular location">
    <subcellularLocation>
        <location evidence="8">Cytoplasm</location>
    </subcellularLocation>
</comment>
<evidence type="ECO:0000256" key="6">
    <source>
        <dbReference type="ARBA" id="ARBA00022801"/>
    </source>
</evidence>
<dbReference type="NCBIfam" id="TIGR00043">
    <property type="entry name" value="rRNA maturation RNase YbeY"/>
    <property type="match status" value="1"/>
</dbReference>
<evidence type="ECO:0000256" key="8">
    <source>
        <dbReference type="HAMAP-Rule" id="MF_00009"/>
    </source>
</evidence>
<evidence type="ECO:0000313" key="9">
    <source>
        <dbReference type="EMBL" id="RZO22730.1"/>
    </source>
</evidence>
<dbReference type="PANTHER" id="PTHR46986:SF1">
    <property type="entry name" value="ENDORIBONUCLEASE YBEY, CHLOROPLASTIC"/>
    <property type="match status" value="1"/>
</dbReference>
<keyword evidence="4 8" id="KW-0479">Metal-binding</keyword>
<accession>A0A520MNE7</accession>
<feature type="binding site" evidence="8">
    <location>
        <position position="122"/>
    </location>
    <ligand>
        <name>Zn(2+)</name>
        <dbReference type="ChEBI" id="CHEBI:29105"/>
        <note>catalytic</note>
    </ligand>
</feature>
<sequence>MSLLISSNKNVSISEELNKKLEEVTNLILAEEKMDEAIINLRLVDNKKMQKLNMKFRNEDKTTNVLSFTNDDISLKQTNNIGDIAISVEYVLNESEDIGKNFDEHMIHMLAHGIYHILGHDHQVDSMAEVMESKEISTLKKLNINNPYH</sequence>
<comment type="function">
    <text evidence="8">Single strand-specific metallo-endoribonuclease involved in late-stage 70S ribosome quality control and in maturation of the 3' terminus of the 16S rRNA.</text>
</comment>
<dbReference type="Proteomes" id="UP000315782">
    <property type="component" value="Unassembled WGS sequence"/>
</dbReference>
<feature type="binding site" evidence="8">
    <location>
        <position position="112"/>
    </location>
    <ligand>
        <name>Zn(2+)</name>
        <dbReference type="ChEBI" id="CHEBI:29105"/>
        <note>catalytic</note>
    </ligand>
</feature>